<dbReference type="RefSeq" id="WP_377056206.1">
    <property type="nucleotide sequence ID" value="NZ_JBHLVZ010000094.1"/>
</dbReference>
<proteinExistence type="predicted"/>
<name>A0ABV6J2F7_9PROT</name>
<reference evidence="1 2" key="1">
    <citation type="submission" date="2024-09" db="EMBL/GenBank/DDBJ databases">
        <authorList>
            <person name="Sun Q."/>
            <person name="Mori K."/>
        </authorList>
    </citation>
    <scope>NUCLEOTIDE SEQUENCE [LARGE SCALE GENOMIC DNA]</scope>
    <source>
        <strain evidence="1 2">CCM 7468</strain>
    </source>
</reference>
<comment type="caution">
    <text evidence="1">The sequence shown here is derived from an EMBL/GenBank/DDBJ whole genome shotgun (WGS) entry which is preliminary data.</text>
</comment>
<protein>
    <submittedName>
        <fullName evidence="1">Uncharacterized protein</fullName>
    </submittedName>
</protein>
<organism evidence="1 2">
    <name type="scientific">Muricoccus vinaceus</name>
    <dbReference type="NCBI Taxonomy" id="424704"/>
    <lineage>
        <taxon>Bacteria</taxon>
        <taxon>Pseudomonadati</taxon>
        <taxon>Pseudomonadota</taxon>
        <taxon>Alphaproteobacteria</taxon>
        <taxon>Acetobacterales</taxon>
        <taxon>Roseomonadaceae</taxon>
        <taxon>Muricoccus</taxon>
    </lineage>
</organism>
<evidence type="ECO:0000313" key="2">
    <source>
        <dbReference type="Proteomes" id="UP001589789"/>
    </source>
</evidence>
<evidence type="ECO:0000313" key="1">
    <source>
        <dbReference type="EMBL" id="MFC0389125.1"/>
    </source>
</evidence>
<gene>
    <name evidence="1" type="ORF">ACFFIC_26770</name>
</gene>
<dbReference type="Proteomes" id="UP001589789">
    <property type="component" value="Unassembled WGS sequence"/>
</dbReference>
<keyword evidence="2" id="KW-1185">Reference proteome</keyword>
<sequence length="84" mass="8583">MAHAIFDLSSHGVSDHVGDVLAAAAEDNHLLVLRALENMGDDGLAAGWIGKQSAGLDNHGVRRGASTAIPLVMAARRSASSPLA</sequence>
<accession>A0ABV6J2F7</accession>
<dbReference type="EMBL" id="JBHLVZ010000094">
    <property type="protein sequence ID" value="MFC0389125.1"/>
    <property type="molecule type" value="Genomic_DNA"/>
</dbReference>